<accession>A0A556U0R7</accession>
<sequence length="82" mass="8885">MATNSITPSSAEKQRSLGNGSELMLQGFDIPCEDSVIITGMGWEEEKRLGYVGEMEPLQRALGYPIISPGSGGSLWSFWAAF</sequence>
<gene>
    <name evidence="1" type="ORF">Baya_5976</name>
</gene>
<protein>
    <submittedName>
        <fullName evidence="1">Uncharacterized protein</fullName>
    </submittedName>
</protein>
<comment type="caution">
    <text evidence="1">The sequence shown here is derived from an EMBL/GenBank/DDBJ whole genome shotgun (WGS) entry which is preliminary data.</text>
</comment>
<reference evidence="1 2" key="1">
    <citation type="journal article" date="2019" name="Genome Biol. Evol.">
        <title>Whole-Genome Sequencing of the Giant Devil Catfish, Bagarius yarrelli.</title>
        <authorList>
            <person name="Jiang W."/>
            <person name="Lv Y."/>
            <person name="Cheng L."/>
            <person name="Yang K."/>
            <person name="Chao B."/>
            <person name="Wang X."/>
            <person name="Li Y."/>
            <person name="Pan X."/>
            <person name="You X."/>
            <person name="Zhang Y."/>
            <person name="Yang J."/>
            <person name="Li J."/>
            <person name="Zhang X."/>
            <person name="Liu S."/>
            <person name="Sun C."/>
            <person name="Yang J."/>
            <person name="Shi Q."/>
        </authorList>
    </citation>
    <scope>NUCLEOTIDE SEQUENCE [LARGE SCALE GENOMIC DNA]</scope>
    <source>
        <strain evidence="1">JWS20170419001</strain>
        <tissue evidence="1">Muscle</tissue>
    </source>
</reference>
<dbReference type="AlphaFoldDB" id="A0A556U0R7"/>
<evidence type="ECO:0000313" key="2">
    <source>
        <dbReference type="Proteomes" id="UP000319801"/>
    </source>
</evidence>
<organism evidence="1 2">
    <name type="scientific">Bagarius yarrelli</name>
    <name type="common">Goonch</name>
    <name type="synonym">Bagrus yarrelli</name>
    <dbReference type="NCBI Taxonomy" id="175774"/>
    <lineage>
        <taxon>Eukaryota</taxon>
        <taxon>Metazoa</taxon>
        <taxon>Chordata</taxon>
        <taxon>Craniata</taxon>
        <taxon>Vertebrata</taxon>
        <taxon>Euteleostomi</taxon>
        <taxon>Actinopterygii</taxon>
        <taxon>Neopterygii</taxon>
        <taxon>Teleostei</taxon>
        <taxon>Ostariophysi</taxon>
        <taxon>Siluriformes</taxon>
        <taxon>Sisoridae</taxon>
        <taxon>Sisorinae</taxon>
        <taxon>Bagarius</taxon>
    </lineage>
</organism>
<evidence type="ECO:0000313" key="1">
    <source>
        <dbReference type="EMBL" id="TSL68195.1"/>
    </source>
</evidence>
<name>A0A556U0R7_BAGYA</name>
<dbReference type="EMBL" id="VCAZ01000035">
    <property type="protein sequence ID" value="TSL68195.1"/>
    <property type="molecule type" value="Genomic_DNA"/>
</dbReference>
<keyword evidence="2" id="KW-1185">Reference proteome</keyword>
<dbReference type="Proteomes" id="UP000319801">
    <property type="component" value="Unassembled WGS sequence"/>
</dbReference>
<proteinExistence type="predicted"/>